<dbReference type="PANTHER" id="PTHR44846">
    <property type="entry name" value="MANNOSYL-D-GLYCERATE TRANSPORT/METABOLISM SYSTEM REPRESSOR MNGR-RELATED"/>
    <property type="match status" value="1"/>
</dbReference>
<dbReference type="Gene3D" id="1.10.10.10">
    <property type="entry name" value="Winged helix-like DNA-binding domain superfamily/Winged helix DNA-binding domain"/>
    <property type="match status" value="1"/>
</dbReference>
<dbReference type="EMBL" id="FOXV01000012">
    <property type="protein sequence ID" value="SFQ60036.1"/>
    <property type="molecule type" value="Genomic_DNA"/>
</dbReference>
<evidence type="ECO:0000256" key="2">
    <source>
        <dbReference type="ARBA" id="ARBA00023125"/>
    </source>
</evidence>
<keyword evidence="3" id="KW-0804">Transcription</keyword>
<keyword evidence="1" id="KW-0805">Transcription regulation</keyword>
<dbReference type="InterPro" id="IPR036388">
    <property type="entry name" value="WH-like_DNA-bd_sf"/>
</dbReference>
<sequence length="233" mass="25725">MPDETALPRYLQVAETLIREIAAGRLADGARMPPEREMAASYDISVGTLRKALGRLADAGLLERIQGSGNYVRRAPQELGLYAFFRLELVEGGGLPTAELLSVERLPKEPDMPEFGPSSEGHRIRRLRRIGGVPAVLEEIWLDGDATARIDRAAMSESLYLYYREALGLVITRAEDRIGVAAVPGWVAPEATLDAGESAGFIERTSQAADGARVEYSRTWFDSRHVRYVARLR</sequence>
<dbReference type="InterPro" id="IPR011663">
    <property type="entry name" value="UTRA"/>
</dbReference>
<dbReference type="InterPro" id="IPR000524">
    <property type="entry name" value="Tscrpt_reg_HTH_GntR"/>
</dbReference>
<dbReference type="Pfam" id="PF07702">
    <property type="entry name" value="UTRA"/>
    <property type="match status" value="1"/>
</dbReference>
<accession>A0A1I5ZU78</accession>
<dbReference type="Pfam" id="PF00392">
    <property type="entry name" value="GntR"/>
    <property type="match status" value="1"/>
</dbReference>
<dbReference type="PROSITE" id="PS50949">
    <property type="entry name" value="HTH_GNTR"/>
    <property type="match status" value="1"/>
</dbReference>
<dbReference type="SUPFAM" id="SSF46785">
    <property type="entry name" value="Winged helix' DNA-binding domain"/>
    <property type="match status" value="1"/>
</dbReference>
<dbReference type="InterPro" id="IPR036390">
    <property type="entry name" value="WH_DNA-bd_sf"/>
</dbReference>
<gene>
    <name evidence="5" type="ORF">SAMN05421853_11265</name>
</gene>
<dbReference type="CDD" id="cd07377">
    <property type="entry name" value="WHTH_GntR"/>
    <property type="match status" value="1"/>
</dbReference>
<evidence type="ECO:0000313" key="5">
    <source>
        <dbReference type="EMBL" id="SFQ60036.1"/>
    </source>
</evidence>
<evidence type="ECO:0000313" key="6">
    <source>
        <dbReference type="Proteomes" id="UP000243106"/>
    </source>
</evidence>
<organism evidence="5 6">
    <name type="scientific">Roseivivax halotolerans</name>
    <dbReference type="NCBI Taxonomy" id="93684"/>
    <lineage>
        <taxon>Bacteria</taxon>
        <taxon>Pseudomonadati</taxon>
        <taxon>Pseudomonadota</taxon>
        <taxon>Alphaproteobacteria</taxon>
        <taxon>Rhodobacterales</taxon>
        <taxon>Roseobacteraceae</taxon>
        <taxon>Roseivivax</taxon>
    </lineage>
</organism>
<dbReference type="Proteomes" id="UP000243106">
    <property type="component" value="Unassembled WGS sequence"/>
</dbReference>
<keyword evidence="6" id="KW-1185">Reference proteome</keyword>
<evidence type="ECO:0000259" key="4">
    <source>
        <dbReference type="PROSITE" id="PS50949"/>
    </source>
</evidence>
<dbReference type="GO" id="GO:0003700">
    <property type="term" value="F:DNA-binding transcription factor activity"/>
    <property type="evidence" value="ECO:0007669"/>
    <property type="project" value="InterPro"/>
</dbReference>
<dbReference type="SMART" id="SM00345">
    <property type="entry name" value="HTH_GNTR"/>
    <property type="match status" value="1"/>
</dbReference>
<evidence type="ECO:0000256" key="3">
    <source>
        <dbReference type="ARBA" id="ARBA00023163"/>
    </source>
</evidence>
<proteinExistence type="predicted"/>
<dbReference type="InterPro" id="IPR050679">
    <property type="entry name" value="Bact_HTH_transcr_reg"/>
</dbReference>
<keyword evidence="2" id="KW-0238">DNA-binding</keyword>
<reference evidence="6" key="1">
    <citation type="submission" date="2016-10" db="EMBL/GenBank/DDBJ databases">
        <authorList>
            <person name="Varghese N."/>
            <person name="Submissions S."/>
        </authorList>
    </citation>
    <scope>NUCLEOTIDE SEQUENCE [LARGE SCALE GENOMIC DNA]</scope>
    <source>
        <strain evidence="6">JCM 10271</strain>
    </source>
</reference>
<dbReference type="RefSeq" id="WP_093014203.1">
    <property type="nucleotide sequence ID" value="NZ_FOXV01000012.1"/>
</dbReference>
<name>A0A1I5ZU78_9RHOB</name>
<dbReference type="InterPro" id="IPR028978">
    <property type="entry name" value="Chorismate_lyase_/UTRA_dom_sf"/>
</dbReference>
<dbReference type="SUPFAM" id="SSF64288">
    <property type="entry name" value="Chorismate lyase-like"/>
    <property type="match status" value="1"/>
</dbReference>
<dbReference type="GO" id="GO:0003677">
    <property type="term" value="F:DNA binding"/>
    <property type="evidence" value="ECO:0007669"/>
    <property type="project" value="UniProtKB-KW"/>
</dbReference>
<dbReference type="AlphaFoldDB" id="A0A1I5ZU78"/>
<feature type="domain" description="HTH gntR-type" evidence="4">
    <location>
        <begin position="7"/>
        <end position="75"/>
    </location>
</feature>
<protein>
    <submittedName>
        <fullName evidence="5">GntR family transcriptional regulator</fullName>
    </submittedName>
</protein>
<dbReference type="GO" id="GO:0045892">
    <property type="term" value="P:negative regulation of DNA-templated transcription"/>
    <property type="evidence" value="ECO:0007669"/>
    <property type="project" value="TreeGrafter"/>
</dbReference>
<dbReference type="SMART" id="SM00866">
    <property type="entry name" value="UTRA"/>
    <property type="match status" value="1"/>
</dbReference>
<dbReference type="Gene3D" id="3.40.1410.10">
    <property type="entry name" value="Chorismate lyase-like"/>
    <property type="match status" value="1"/>
</dbReference>
<dbReference type="PANTHER" id="PTHR44846:SF1">
    <property type="entry name" value="MANNOSYL-D-GLYCERATE TRANSPORT_METABOLISM SYSTEM REPRESSOR MNGR-RELATED"/>
    <property type="match status" value="1"/>
</dbReference>
<evidence type="ECO:0000256" key="1">
    <source>
        <dbReference type="ARBA" id="ARBA00023015"/>
    </source>
</evidence>
<dbReference type="STRING" id="93684.SAMN05421853_11265"/>